<dbReference type="PANTHER" id="PTHR42923:SF47">
    <property type="entry name" value="BLR3003 PROTEIN"/>
    <property type="match status" value="1"/>
</dbReference>
<feature type="domain" description="Amine oxidase" evidence="1">
    <location>
        <begin position="12"/>
        <end position="425"/>
    </location>
</feature>
<dbReference type="Proteomes" id="UP001500547">
    <property type="component" value="Unassembled WGS sequence"/>
</dbReference>
<dbReference type="InterPro" id="IPR036188">
    <property type="entry name" value="FAD/NAD-bd_sf"/>
</dbReference>
<dbReference type="Gene3D" id="3.50.50.60">
    <property type="entry name" value="FAD/NAD(P)-binding domain"/>
    <property type="match status" value="1"/>
</dbReference>
<evidence type="ECO:0000313" key="3">
    <source>
        <dbReference type="Proteomes" id="UP001500547"/>
    </source>
</evidence>
<dbReference type="SUPFAM" id="SSF51905">
    <property type="entry name" value="FAD/NAD(P)-binding domain"/>
    <property type="match status" value="1"/>
</dbReference>
<dbReference type="PANTHER" id="PTHR42923">
    <property type="entry name" value="PROTOPORPHYRINOGEN OXIDASE"/>
    <property type="match status" value="1"/>
</dbReference>
<sequence length="436" mass="47950">MRRVAVIGGGYAGLSAAVELARLGIPVTLFEASRVLGGRARVVEKDGRRIDNGQHLLIGAYTETLKLLRLLRVPPRQLLSRPFTWHVPGKLDIRAPDLPAPLHLAVALWRSKQLTWSDRFAAVRLMRHIKRIRYTLQQDCSVNQLLSDTAQTDLLRQHLWEPLCVAALNTPSDQASAQVFINVLRDSLTQSATASELLIPRVDLSELLPVPAAQFLARNNGTVNIATPVKGIEQDEDAFRLLGNPFEGERFSQVILAVAPYHVSDLLAPLPELTLLREQIDAIPHQPITTVYLQYDAAVRLPEPMLGLASGSFQWLFDRGQLGEDKGLIAAVISARGPHSELSRDELALRAHEAVETLLPRLAAPSWSTVITEKRATFSCTPSMWRPIPVTPLKNLVLAGDYLQSPYPATIEAAVRSGLAAARQVARLRQAEADGS</sequence>
<dbReference type="Pfam" id="PF01593">
    <property type="entry name" value="Amino_oxidase"/>
    <property type="match status" value="1"/>
</dbReference>
<dbReference type="InterPro" id="IPR002937">
    <property type="entry name" value="Amino_oxidase"/>
</dbReference>
<dbReference type="InterPro" id="IPR050464">
    <property type="entry name" value="Zeta_carotene_desat/Oxidored"/>
</dbReference>
<proteinExistence type="predicted"/>
<reference evidence="3" key="1">
    <citation type="journal article" date="2019" name="Int. J. Syst. Evol. Microbiol.">
        <title>The Global Catalogue of Microorganisms (GCM) 10K type strain sequencing project: providing services to taxonomists for standard genome sequencing and annotation.</title>
        <authorList>
            <consortium name="The Broad Institute Genomics Platform"/>
            <consortium name="The Broad Institute Genome Sequencing Center for Infectious Disease"/>
            <person name="Wu L."/>
            <person name="Ma J."/>
        </authorList>
    </citation>
    <scope>NUCLEOTIDE SEQUENCE [LARGE SCALE GENOMIC DNA]</scope>
    <source>
        <strain evidence="3">JCM 18715</strain>
    </source>
</reference>
<gene>
    <name evidence="2" type="primary">hpnE</name>
    <name evidence="2" type="ORF">GCM10025770_04900</name>
</gene>
<accession>A0ABP9QB84</accession>
<dbReference type="InterPro" id="IPR017830">
    <property type="entry name" value="SQase_HpnE"/>
</dbReference>
<dbReference type="EMBL" id="BAABLD010000002">
    <property type="protein sequence ID" value="GAA5159140.1"/>
    <property type="molecule type" value="Genomic_DNA"/>
</dbReference>
<evidence type="ECO:0000313" key="2">
    <source>
        <dbReference type="EMBL" id="GAA5159140.1"/>
    </source>
</evidence>
<dbReference type="RefSeq" id="WP_345531239.1">
    <property type="nucleotide sequence ID" value="NZ_BAABLD010000002.1"/>
</dbReference>
<protein>
    <submittedName>
        <fullName evidence="2">Hydroxysqualene dehydroxylase HpnE</fullName>
    </submittedName>
</protein>
<organism evidence="2 3">
    <name type="scientific">Viridibacterium curvum</name>
    <dbReference type="NCBI Taxonomy" id="1101404"/>
    <lineage>
        <taxon>Bacteria</taxon>
        <taxon>Pseudomonadati</taxon>
        <taxon>Pseudomonadota</taxon>
        <taxon>Betaproteobacteria</taxon>
        <taxon>Rhodocyclales</taxon>
        <taxon>Rhodocyclaceae</taxon>
        <taxon>Viridibacterium</taxon>
    </lineage>
</organism>
<name>A0ABP9QB84_9RHOO</name>
<dbReference type="NCBIfam" id="TIGR03467">
    <property type="entry name" value="HpnE"/>
    <property type="match status" value="1"/>
</dbReference>
<dbReference type="PRINTS" id="PR00419">
    <property type="entry name" value="ADXRDTASE"/>
</dbReference>
<keyword evidence="3" id="KW-1185">Reference proteome</keyword>
<evidence type="ECO:0000259" key="1">
    <source>
        <dbReference type="Pfam" id="PF01593"/>
    </source>
</evidence>
<comment type="caution">
    <text evidence="2">The sequence shown here is derived from an EMBL/GenBank/DDBJ whole genome shotgun (WGS) entry which is preliminary data.</text>
</comment>